<dbReference type="RefSeq" id="WP_244712467.1">
    <property type="nucleotide sequence ID" value="NZ_CP095073.1"/>
</dbReference>
<protein>
    <submittedName>
        <fullName evidence="2">ROK family protein</fullName>
    </submittedName>
</protein>
<sequence>MMLGLHIGIDLGGTNVRVGTINEKGEIKELLQNTTEAEKGYDYTKSKMVDMVRTIREGQEISGIGIGAPGPLDPKEGLILSPPNLPGWDDIPIVDDLSKVFQTNVRLSNDANAAALAEAKFGSGQGYESVFYVTVSTGVGGGLVVNGNVFEGAQGYAGEIGNMILNPYGYQQSNLNRGSLESHASGTAIGKIAEERYEISGGAEEVFRLARTGDENAAAVVNEAIDYLAMGLANITHVINPSVFVLGGGVMKSESLILPPLKEKLKSYVYPGLVPEITLKLASLGGSAGVIGAALLAE</sequence>
<dbReference type="SUPFAM" id="SSF53067">
    <property type="entry name" value="Actin-like ATPase domain"/>
    <property type="match status" value="1"/>
</dbReference>
<proteinExistence type="inferred from homology"/>
<comment type="similarity">
    <text evidence="1">Belongs to the ROK (NagC/XylR) family.</text>
</comment>
<accession>A0ABY4ENZ4</accession>
<dbReference type="Proteomes" id="UP000831787">
    <property type="component" value="Chromosome"/>
</dbReference>
<dbReference type="Pfam" id="PF00480">
    <property type="entry name" value="ROK"/>
    <property type="match status" value="1"/>
</dbReference>
<gene>
    <name evidence="2" type="ORF">MUN89_06900</name>
</gene>
<evidence type="ECO:0000313" key="3">
    <source>
        <dbReference type="Proteomes" id="UP000831787"/>
    </source>
</evidence>
<dbReference type="PANTHER" id="PTHR18964:SF149">
    <property type="entry name" value="BIFUNCTIONAL UDP-N-ACETYLGLUCOSAMINE 2-EPIMERASE_N-ACETYLMANNOSAMINE KINASE"/>
    <property type="match status" value="1"/>
</dbReference>
<organism evidence="2 3">
    <name type="scientific">Halobacillus salinarum</name>
    <dbReference type="NCBI Taxonomy" id="2932257"/>
    <lineage>
        <taxon>Bacteria</taxon>
        <taxon>Bacillati</taxon>
        <taxon>Bacillota</taxon>
        <taxon>Bacilli</taxon>
        <taxon>Bacillales</taxon>
        <taxon>Bacillaceae</taxon>
        <taxon>Halobacillus</taxon>
    </lineage>
</organism>
<dbReference type="Gene3D" id="3.30.420.40">
    <property type="match status" value="2"/>
</dbReference>
<dbReference type="PANTHER" id="PTHR18964">
    <property type="entry name" value="ROK (REPRESSOR, ORF, KINASE) FAMILY"/>
    <property type="match status" value="1"/>
</dbReference>
<name>A0ABY4ENZ4_9BACI</name>
<dbReference type="InterPro" id="IPR043129">
    <property type="entry name" value="ATPase_NBD"/>
</dbReference>
<evidence type="ECO:0000313" key="2">
    <source>
        <dbReference type="EMBL" id="UOQ45657.1"/>
    </source>
</evidence>
<dbReference type="InterPro" id="IPR000600">
    <property type="entry name" value="ROK"/>
</dbReference>
<dbReference type="EMBL" id="CP095073">
    <property type="protein sequence ID" value="UOQ45657.1"/>
    <property type="molecule type" value="Genomic_DNA"/>
</dbReference>
<evidence type="ECO:0000256" key="1">
    <source>
        <dbReference type="ARBA" id="ARBA00006479"/>
    </source>
</evidence>
<reference evidence="2 3" key="1">
    <citation type="submission" date="2022-04" db="EMBL/GenBank/DDBJ databases">
        <title>Halobacillus sp. isolated from saltern.</title>
        <authorList>
            <person name="Won M."/>
            <person name="Lee C.-M."/>
            <person name="Woen H.-Y."/>
            <person name="Kwon S.-W."/>
        </authorList>
    </citation>
    <scope>NUCLEOTIDE SEQUENCE [LARGE SCALE GENOMIC DNA]</scope>
    <source>
        <strain evidence="2 3">SSBR10-3</strain>
    </source>
</reference>
<keyword evidence="3" id="KW-1185">Reference proteome</keyword>